<sequence>MARIRTHPGEILVEEYLTPLDLSARQIAAEIGVPPHRVSEIIRGRRGITADTAIRLGVRFGTAPQFWLNLQNAHDLSKARATVDYSGIRPREAEPASTS</sequence>
<evidence type="ECO:0000259" key="2">
    <source>
        <dbReference type="PROSITE" id="PS50943"/>
    </source>
</evidence>
<evidence type="ECO:0000256" key="1">
    <source>
        <dbReference type="ARBA" id="ARBA00023125"/>
    </source>
</evidence>
<dbReference type="InterPro" id="IPR013430">
    <property type="entry name" value="Toxin_antidote_HigA"/>
</dbReference>
<dbReference type="SMART" id="SM00530">
    <property type="entry name" value="HTH_XRE"/>
    <property type="match status" value="1"/>
</dbReference>
<dbReference type="SUPFAM" id="SSF47413">
    <property type="entry name" value="lambda repressor-like DNA-binding domains"/>
    <property type="match status" value="1"/>
</dbReference>
<dbReference type="GO" id="GO:0003677">
    <property type="term" value="F:DNA binding"/>
    <property type="evidence" value="ECO:0007669"/>
    <property type="project" value="UniProtKB-KW"/>
</dbReference>
<feature type="domain" description="HTH cro/C1-type" evidence="2">
    <location>
        <begin position="13"/>
        <end position="67"/>
    </location>
</feature>
<dbReference type="PANTHER" id="PTHR36924">
    <property type="entry name" value="ANTITOXIN HIGA-1"/>
    <property type="match status" value="1"/>
</dbReference>
<accession>A0A679JMK6</accession>
<proteinExistence type="predicted"/>
<dbReference type="InterPro" id="IPR010982">
    <property type="entry name" value="Lambda_DNA-bd_dom_sf"/>
</dbReference>
<reference evidence="3" key="1">
    <citation type="submission" date="2019-12" db="EMBL/GenBank/DDBJ databases">
        <authorList>
            <person name="Cremers G."/>
        </authorList>
    </citation>
    <scope>NUCLEOTIDE SEQUENCE</scope>
    <source>
        <strain evidence="3">Mbul1</strain>
    </source>
</reference>
<protein>
    <submittedName>
        <fullName evidence="3">Putative HTH-type transcriptional regulator YddM</fullName>
    </submittedName>
</protein>
<organism evidence="3">
    <name type="scientific">Methylobacterium bullatum</name>
    <dbReference type="NCBI Taxonomy" id="570505"/>
    <lineage>
        <taxon>Bacteria</taxon>
        <taxon>Pseudomonadati</taxon>
        <taxon>Pseudomonadota</taxon>
        <taxon>Alphaproteobacteria</taxon>
        <taxon>Hyphomicrobiales</taxon>
        <taxon>Methylobacteriaceae</taxon>
        <taxon>Methylobacterium</taxon>
    </lineage>
</organism>
<name>A0A679JMK6_9HYPH</name>
<dbReference type="InterPro" id="IPR001387">
    <property type="entry name" value="Cro/C1-type_HTH"/>
</dbReference>
<dbReference type="PROSITE" id="PS50943">
    <property type="entry name" value="HTH_CROC1"/>
    <property type="match status" value="1"/>
</dbReference>
<dbReference type="CDD" id="cd00093">
    <property type="entry name" value="HTH_XRE"/>
    <property type="match status" value="1"/>
</dbReference>
<evidence type="ECO:0000313" key="3">
    <source>
        <dbReference type="EMBL" id="CAA2107248.1"/>
    </source>
</evidence>
<dbReference type="EMBL" id="LR743504">
    <property type="protein sequence ID" value="CAA2107248.1"/>
    <property type="molecule type" value="Genomic_DNA"/>
</dbReference>
<keyword evidence="1" id="KW-0238">DNA-binding</keyword>
<dbReference type="NCBIfam" id="TIGR02607">
    <property type="entry name" value="antidote_HigA"/>
    <property type="match status" value="1"/>
</dbReference>
<dbReference type="AlphaFoldDB" id="A0A679JMK6"/>
<dbReference type="PANTHER" id="PTHR36924:SF1">
    <property type="entry name" value="ANTITOXIN HIGA-1"/>
    <property type="match status" value="1"/>
</dbReference>
<gene>
    <name evidence="3" type="primary">yddM</name>
    <name evidence="3" type="ORF">MBUL_04067</name>
</gene>
<dbReference type="Gene3D" id="1.10.260.40">
    <property type="entry name" value="lambda repressor-like DNA-binding domains"/>
    <property type="match status" value="1"/>
</dbReference>
<dbReference type="Pfam" id="PF01381">
    <property type="entry name" value="HTH_3"/>
    <property type="match status" value="1"/>
</dbReference>